<feature type="transmembrane region" description="Helical" evidence="8">
    <location>
        <begin position="473"/>
        <end position="493"/>
    </location>
</feature>
<keyword evidence="3 8" id="KW-1133">Transmembrane helix</keyword>
<evidence type="ECO:0000256" key="6">
    <source>
        <dbReference type="ARBA" id="ARBA00038046"/>
    </source>
</evidence>
<dbReference type="InterPro" id="IPR004869">
    <property type="entry name" value="MMPL_dom"/>
</dbReference>
<dbReference type="AlphaFoldDB" id="A0A1Y5IHF8"/>
<dbReference type="InterPro" id="IPR053958">
    <property type="entry name" value="HMGCR/SNAP/NPC1-like_SSD"/>
</dbReference>
<dbReference type="Pfam" id="PF03176">
    <property type="entry name" value="MMPL"/>
    <property type="match status" value="1"/>
</dbReference>
<evidence type="ECO:0000313" key="10">
    <source>
        <dbReference type="EMBL" id="OUS49009.1"/>
    </source>
</evidence>
<keyword evidence="5" id="KW-0325">Glycoprotein</keyword>
<feature type="compositionally biased region" description="Low complexity" evidence="7">
    <location>
        <begin position="1"/>
        <end position="14"/>
    </location>
</feature>
<feature type="transmembrane region" description="Helical" evidence="8">
    <location>
        <begin position="982"/>
        <end position="1006"/>
    </location>
</feature>
<gene>
    <name evidence="10" type="ORF">BE221DRAFT_189389</name>
</gene>
<comment type="similarity">
    <text evidence="6">Belongs to the dispatched family.</text>
</comment>
<feature type="transmembrane region" description="Helical" evidence="8">
    <location>
        <begin position="424"/>
        <end position="445"/>
    </location>
</feature>
<feature type="transmembrane region" description="Helical" evidence="8">
    <location>
        <begin position="594"/>
        <end position="614"/>
    </location>
</feature>
<sequence>MGRDGTTTTTTTTTDAPRWVSPRRRAATAATTTTTAGWASDGDGDAGRVVRCVAGRPCVTCGGTLAFALAMAAVGLFDGLTIQTEGWETRGTMIADRQAPYALYSGDGDGDSSSATAYLETPRARRRLSSNPSCASQTDTYRQSQEDMNVIFQAKSGVDLWSSDAFAAMCEFTESYMSVSGYGDMCRHENVCDGLPAGESFGTGWEWWESRGDSSYQRCVRGYGYPTYLYKTAGYSGCSEYRTNSALQAKLATEKTCMKECAAAKASDSSASCTSLSGCSGALLTYDASALDAKFGLSGVTDLTLTRSVATMDSSRKSSRDRIYEWSFDIFDSGTLSKLAAPYAAYFDVYVDTRSSDVREFMVDKQLTTDMMLAMGAVVIIVVLLWVHMGSVWLTLGGIIQVLLSFPSAIFFTKRICGINFFPFLNFIGVFVIAGIGADDCFVIYDKWQQAKCRLAPGQSALDVAKHSYWDSAWAMFLTSLTTAAAFFSNAVIPIAPIRVFAVFMGAMVVFDYLYDITIFAAMIAWQHDRIIRYEQTGRNTVGSWFLDFWGSVARCRCCGGRSRKPDVIIDNTRERRSTSEAFIADKIYPVIHFLRWVLTLCLCGAFAAGIYSASKLTTPRDSEVQMLPEDNMFTKFSFLQRSGFKSSNEASVWPKVVWGIHPGDNGNHFNPKSKPTFHWDTTFDMSSPESQTWLKNFCEDTKTNMASSSRANCWLTYMDTWLSSNPTPVSECGGATSIPVPEANFYDCAYAYANSGSYYQFLNRPFTSAFYVDSNGKRRMKIMAIEFAASVLWTASIEELEKEWERWENYVTAKIATAPEGLRNAYQTCEAWAWMDTVKQMRDGVYIAGATTLAIAAFTTMLSTQNVIVCIYSLLCILTILGCTVGTIVSLGWTLGFLEGICITILIGLSVDYVVHIGHAYAHAARHEGATRRECARHAVSMMGFPVLSAAFTTFCAALALLRAVVVFFTKFGTIVLLSTVYSSIVSVVLFIALLAAAGPVNGFGDVTRLCGRKKLAKTQSIAY</sequence>
<dbReference type="eggNOG" id="KOG3664">
    <property type="taxonomic scope" value="Eukaryota"/>
</dbReference>
<feature type="transmembrane region" description="Helical" evidence="8">
    <location>
        <begin position="870"/>
        <end position="892"/>
    </location>
</feature>
<comment type="subcellular location">
    <subcellularLocation>
        <location evidence="1">Membrane</location>
        <topology evidence="1">Multi-pass membrane protein</topology>
    </subcellularLocation>
</comment>
<evidence type="ECO:0000256" key="7">
    <source>
        <dbReference type="SAM" id="MobiDB-lite"/>
    </source>
</evidence>
<dbReference type="GO" id="GO:0022857">
    <property type="term" value="F:transmembrane transporter activity"/>
    <property type="evidence" value="ECO:0007669"/>
    <property type="project" value="TreeGrafter"/>
</dbReference>
<evidence type="ECO:0000256" key="2">
    <source>
        <dbReference type="ARBA" id="ARBA00022692"/>
    </source>
</evidence>
<feature type="transmembrane region" description="Helical" evidence="8">
    <location>
        <begin position="898"/>
        <end position="923"/>
    </location>
</feature>
<dbReference type="PROSITE" id="PS50156">
    <property type="entry name" value="SSD"/>
    <property type="match status" value="1"/>
</dbReference>
<feature type="transmembrane region" description="Helical" evidence="8">
    <location>
        <begin position="944"/>
        <end position="970"/>
    </location>
</feature>
<evidence type="ECO:0000256" key="8">
    <source>
        <dbReference type="SAM" id="Phobius"/>
    </source>
</evidence>
<proteinExistence type="inferred from homology"/>
<feature type="transmembrane region" description="Helical" evidence="8">
    <location>
        <begin position="367"/>
        <end position="387"/>
    </location>
</feature>
<dbReference type="SUPFAM" id="SSF82866">
    <property type="entry name" value="Multidrug efflux transporter AcrB transmembrane domain"/>
    <property type="match status" value="2"/>
</dbReference>
<feature type="compositionally biased region" description="Low complexity" evidence="7">
    <location>
        <begin position="27"/>
        <end position="41"/>
    </location>
</feature>
<evidence type="ECO:0000256" key="4">
    <source>
        <dbReference type="ARBA" id="ARBA00023136"/>
    </source>
</evidence>
<dbReference type="PANTHER" id="PTHR45951">
    <property type="entry name" value="PROTEIN DISPATCHED-RELATED"/>
    <property type="match status" value="1"/>
</dbReference>
<feature type="transmembrane region" description="Helical" evidence="8">
    <location>
        <begin position="845"/>
        <end position="863"/>
    </location>
</feature>
<dbReference type="PANTHER" id="PTHR45951:SF3">
    <property type="entry name" value="PROTEIN DISPATCHED"/>
    <property type="match status" value="1"/>
</dbReference>
<evidence type="ECO:0000256" key="1">
    <source>
        <dbReference type="ARBA" id="ARBA00004141"/>
    </source>
</evidence>
<protein>
    <submittedName>
        <fullName evidence="10">Dispatched 1</fullName>
    </submittedName>
</protein>
<reference evidence="10" key="1">
    <citation type="submission" date="2017-04" db="EMBL/GenBank/DDBJ databases">
        <title>Population genomics of picophytoplankton unveils novel chromosome hypervariability.</title>
        <authorList>
            <consortium name="DOE Joint Genome Institute"/>
            <person name="Blanc-Mathieu R."/>
            <person name="Krasovec M."/>
            <person name="Hebrard M."/>
            <person name="Yau S."/>
            <person name="Desgranges E."/>
            <person name="Martin J."/>
            <person name="Schackwitz W."/>
            <person name="Kuo A."/>
            <person name="Salin G."/>
            <person name="Donnadieu C."/>
            <person name="Desdevises Y."/>
            <person name="Sanchez-Ferandin S."/>
            <person name="Moreau H."/>
            <person name="Rivals E."/>
            <person name="Grigoriev I.V."/>
            <person name="Grimsley N."/>
            <person name="Eyre-Walker A."/>
            <person name="Piganeau G."/>
        </authorList>
    </citation>
    <scope>NUCLEOTIDE SEQUENCE [LARGE SCALE GENOMIC DNA]</scope>
    <source>
        <strain evidence="10">RCC 1115</strain>
    </source>
</reference>
<feature type="domain" description="SSD" evidence="9">
    <location>
        <begin position="418"/>
        <end position="526"/>
    </location>
</feature>
<dbReference type="Gene3D" id="1.20.1640.10">
    <property type="entry name" value="Multidrug efflux transporter AcrB transmembrane domain"/>
    <property type="match status" value="2"/>
</dbReference>
<dbReference type="EMBL" id="KZ155772">
    <property type="protein sequence ID" value="OUS49009.1"/>
    <property type="molecule type" value="Genomic_DNA"/>
</dbReference>
<dbReference type="Proteomes" id="UP000195557">
    <property type="component" value="Unassembled WGS sequence"/>
</dbReference>
<keyword evidence="4 8" id="KW-0472">Membrane</keyword>
<evidence type="ECO:0000259" key="9">
    <source>
        <dbReference type="PROSITE" id="PS50156"/>
    </source>
</evidence>
<feature type="region of interest" description="Disordered" evidence="7">
    <location>
        <begin position="1"/>
        <end position="41"/>
    </location>
</feature>
<organism evidence="10">
    <name type="scientific">Ostreococcus tauri</name>
    <name type="common">Marine green alga</name>
    <dbReference type="NCBI Taxonomy" id="70448"/>
    <lineage>
        <taxon>Eukaryota</taxon>
        <taxon>Viridiplantae</taxon>
        <taxon>Chlorophyta</taxon>
        <taxon>Mamiellophyceae</taxon>
        <taxon>Mamiellales</taxon>
        <taxon>Bathycoccaceae</taxon>
        <taxon>Ostreococcus</taxon>
    </lineage>
</organism>
<feature type="transmembrane region" description="Helical" evidence="8">
    <location>
        <begin position="500"/>
        <end position="526"/>
    </location>
</feature>
<dbReference type="GO" id="GO:0016020">
    <property type="term" value="C:membrane"/>
    <property type="evidence" value="ECO:0007669"/>
    <property type="project" value="UniProtKB-SubCell"/>
</dbReference>
<evidence type="ECO:0000256" key="3">
    <source>
        <dbReference type="ARBA" id="ARBA00022989"/>
    </source>
</evidence>
<dbReference type="InterPro" id="IPR000731">
    <property type="entry name" value="SSD"/>
</dbReference>
<dbReference type="Pfam" id="PF12349">
    <property type="entry name" value="Sterol-sensing"/>
    <property type="match status" value="1"/>
</dbReference>
<dbReference type="GO" id="GO:0007224">
    <property type="term" value="P:smoothened signaling pathway"/>
    <property type="evidence" value="ECO:0007669"/>
    <property type="project" value="TreeGrafter"/>
</dbReference>
<evidence type="ECO:0000256" key="5">
    <source>
        <dbReference type="ARBA" id="ARBA00023180"/>
    </source>
</evidence>
<dbReference type="InterPro" id="IPR052081">
    <property type="entry name" value="Dispatched_Hh_regulator"/>
</dbReference>
<accession>A0A1Y5IHF8</accession>
<keyword evidence="2 8" id="KW-0812">Transmembrane</keyword>
<name>A0A1Y5IHF8_OSTTA</name>